<reference evidence="2" key="1">
    <citation type="submission" date="2023-07" db="EMBL/GenBank/DDBJ databases">
        <title>Defluviimonas sediminis sp. nov., isolated from mangrove sediment.</title>
        <authorList>
            <person name="Liu L."/>
            <person name="Li J."/>
            <person name="Huang Y."/>
            <person name="Pan J."/>
            <person name="Li M."/>
        </authorList>
    </citation>
    <scope>NUCLEOTIDE SEQUENCE [LARGE SCALE GENOMIC DNA]</scope>
    <source>
        <strain evidence="2">FT324</strain>
    </source>
</reference>
<evidence type="ECO:0000313" key="1">
    <source>
        <dbReference type="EMBL" id="MCT8328070.1"/>
    </source>
</evidence>
<keyword evidence="2" id="KW-1185">Reference proteome</keyword>
<name>A0ABT2NKM0_9RHOB</name>
<gene>
    <name evidence="1" type="ORF">N5I32_00925</name>
</gene>
<dbReference type="EMBL" id="JAOCQF010000001">
    <property type="protein sequence ID" value="MCT8328070.1"/>
    <property type="molecule type" value="Genomic_DNA"/>
</dbReference>
<dbReference type="Proteomes" id="UP001205601">
    <property type="component" value="Unassembled WGS sequence"/>
</dbReference>
<dbReference type="NCBIfam" id="NF041384">
    <property type="entry name" value="YHS_seleno_dom"/>
    <property type="match status" value="1"/>
</dbReference>
<proteinExistence type="predicted"/>
<dbReference type="RefSeq" id="WP_261493516.1">
    <property type="nucleotide sequence ID" value="NZ_JAOCQF010000001.1"/>
</dbReference>
<evidence type="ECO:0000313" key="2">
    <source>
        <dbReference type="Proteomes" id="UP001205601"/>
    </source>
</evidence>
<comment type="caution">
    <text evidence="1">The sequence shown here is derived from an EMBL/GenBank/DDBJ whole genome shotgun (WGS) entry which is preliminary data.</text>
</comment>
<organism evidence="1 2">
    <name type="scientific">Albidovulum sediminis</name>
    <dbReference type="NCBI Taxonomy" id="3066345"/>
    <lineage>
        <taxon>Bacteria</taxon>
        <taxon>Pseudomonadati</taxon>
        <taxon>Pseudomonadota</taxon>
        <taxon>Alphaproteobacteria</taxon>
        <taxon>Rhodobacterales</taxon>
        <taxon>Paracoccaceae</taxon>
        <taxon>Albidovulum</taxon>
    </lineage>
</organism>
<accession>A0ABT2NKM0</accession>
<protein>
    <submittedName>
        <fullName evidence="1">YHS domain protein</fullName>
    </submittedName>
</protein>
<sequence>MSLSRRAILAAVIAIPVAGTILRPALAKESAVYAPQGVALGGYDVTAYFTEGRAVQGTSRHEIMWHGAVWRFASAQSLMEFEMNPAAYAPQYGGYCAFSASKGSIAAPMPEAFAVRDGKLYLTHNMEMLALWNEDPEGNIALADRNWPAVIGQ</sequence>